<dbReference type="PANTHER" id="PTHR19269">
    <property type="entry name" value="TROPOMYOSIN"/>
    <property type="match status" value="1"/>
</dbReference>
<keyword evidence="5" id="KW-1185">Reference proteome</keyword>
<dbReference type="VEuPathDB" id="VectorBase:GPPI051616"/>
<reference evidence="4" key="2">
    <citation type="submission" date="2020-05" db="UniProtKB">
        <authorList>
            <consortium name="EnsemblMetazoa"/>
        </authorList>
    </citation>
    <scope>IDENTIFICATION</scope>
    <source>
        <strain evidence="4">IAEA</strain>
    </source>
</reference>
<evidence type="ECO:0000256" key="2">
    <source>
        <dbReference type="ARBA" id="ARBA00023054"/>
    </source>
</evidence>
<protein>
    <recommendedName>
        <fullName evidence="6">Tropomyosin</fullName>
    </recommendedName>
</protein>
<dbReference type="EMBL" id="JXJN01030917">
    <property type="status" value="NOT_ANNOTATED_CDS"/>
    <property type="molecule type" value="Genomic_DNA"/>
</dbReference>
<dbReference type="AlphaFoldDB" id="A0A1B0C7S3"/>
<proteinExistence type="inferred from homology"/>
<comment type="similarity">
    <text evidence="1">Belongs to the tropomyosin family.</text>
</comment>
<evidence type="ECO:0000256" key="3">
    <source>
        <dbReference type="SAM" id="Coils"/>
    </source>
</evidence>
<evidence type="ECO:0000256" key="1">
    <source>
        <dbReference type="ARBA" id="ARBA00009036"/>
    </source>
</evidence>
<reference evidence="5" key="1">
    <citation type="submission" date="2015-01" db="EMBL/GenBank/DDBJ databases">
        <authorList>
            <person name="Aksoy S."/>
            <person name="Warren W."/>
            <person name="Wilson R.K."/>
        </authorList>
    </citation>
    <scope>NUCLEOTIDE SEQUENCE [LARGE SCALE GENOMIC DNA]</scope>
    <source>
        <strain evidence="5">IAEA</strain>
    </source>
</reference>
<evidence type="ECO:0008006" key="6">
    <source>
        <dbReference type="Google" id="ProtNLM"/>
    </source>
</evidence>
<evidence type="ECO:0000313" key="4">
    <source>
        <dbReference type="EnsemblMetazoa" id="GPPI051616-PA"/>
    </source>
</evidence>
<feature type="coiled-coil region" evidence="3">
    <location>
        <begin position="1"/>
        <end position="70"/>
    </location>
</feature>
<dbReference type="EnsemblMetazoa" id="GPPI051616-RA">
    <property type="protein sequence ID" value="GPPI051616-PA"/>
    <property type="gene ID" value="GPPI051616"/>
</dbReference>
<dbReference type="FunFam" id="1.20.5.340:FF:000001">
    <property type="entry name" value="Tropomyosin alpha-1 chain isoform 2"/>
    <property type="match status" value="1"/>
</dbReference>
<evidence type="ECO:0000313" key="5">
    <source>
        <dbReference type="Proteomes" id="UP000092460"/>
    </source>
</evidence>
<dbReference type="Proteomes" id="UP000092460">
    <property type="component" value="Unassembled WGS sequence"/>
</dbReference>
<dbReference type="Pfam" id="PF00261">
    <property type="entry name" value="Tropomyosin"/>
    <property type="match status" value="1"/>
</dbReference>
<dbReference type="InterPro" id="IPR000533">
    <property type="entry name" value="Tropomyosin"/>
</dbReference>
<dbReference type="STRING" id="67801.A0A1B0C7S3"/>
<organism evidence="4 5">
    <name type="scientific">Glossina palpalis gambiensis</name>
    <dbReference type="NCBI Taxonomy" id="67801"/>
    <lineage>
        <taxon>Eukaryota</taxon>
        <taxon>Metazoa</taxon>
        <taxon>Ecdysozoa</taxon>
        <taxon>Arthropoda</taxon>
        <taxon>Hexapoda</taxon>
        <taxon>Insecta</taxon>
        <taxon>Pterygota</taxon>
        <taxon>Neoptera</taxon>
        <taxon>Endopterygota</taxon>
        <taxon>Diptera</taxon>
        <taxon>Brachycera</taxon>
        <taxon>Muscomorpha</taxon>
        <taxon>Hippoboscoidea</taxon>
        <taxon>Glossinidae</taxon>
        <taxon>Glossina</taxon>
    </lineage>
</organism>
<dbReference type="Gene3D" id="1.20.5.340">
    <property type="match status" value="1"/>
</dbReference>
<dbReference type="SUPFAM" id="SSF57997">
    <property type="entry name" value="Tropomyosin"/>
    <property type="match status" value="1"/>
</dbReference>
<name>A0A1B0C7S3_9MUSC</name>
<sequence>MDAIKKKMQAMKIDKDAALERAALCEQQARDANLRAEKAEEEARQLQKKIQTVENELDQTQEALTLVTGKLEEKNKALQNVTQRSKGFSPLTCERSYYILHGQSECRSNAIERNKILSAFKYIAIFSITDT</sequence>
<keyword evidence="2 3" id="KW-0175">Coiled coil</keyword>
<accession>A0A1B0C7S3</accession>